<dbReference type="InterPro" id="IPR003599">
    <property type="entry name" value="Ig_sub"/>
</dbReference>
<keyword evidence="3" id="KW-0812">Transmembrane</keyword>
<sequence>MRNLLDLLPILALASSIIEISGSVSVQPVLTGPQMAYLGSRVAFRCIAADSPPPVTYELMQDGAFLLATGTDLQGEQPASFFLKVTTTSAGSYHCRASTGGSTGVSNIINLSVVTPASNTRVTSEPFPPVAYEGSRLILKCTVTQGSHLSYTWFFNRKEVTSSNSPLFLLTGNTLVVEKLTPEHAGFYSCIAWSMVQDIRRFSASTGVQVTVKVYVSKPKISFSFSKEGDSYHGNVTCWSTRGSHPVNLSLSVDDKEVGSVTTTESLAAWFSVAMVPGLDMGVARCRVKTEMQELMSEPVTLEVVPVGGDVNVEVEYLYTADSTLAAARLRCLFGRGTFPHISWLLNDSVLPSVETHVDAHCQCVQTHFAFADNRQTLILTKLDSEESGYYRCRVRDDYDDSGPWVGSIAVLVHYEDRSLNSMPQATPSTETTPKAFTSMTETIAIVFCCFLLLMMAVGIACIYRMFDPKQARPHIDMTNQENSRLRIPLQTMTSSFSVTQEEEEEEPSPFHQYYYIYKLLYINANISGFFLRIIMFVVHGSKVTSSPLRMFASVVVAMLGLCHCSNHNGTFLGTPELSGPSEALENTVAVFECKLLPHPENETVLMTLLNRGSTDTWLGDSTSLAGEAATFNLVVKPSHAGALVCQARAQNNSNIKPTFSNTHDLKVFEPVSSASVSIMSSTTIFEGKELYLFCTTDGNNVSFTWLQNDQPISSPHVMSSDPFLWIYRTTQADSGTYVCEASNSFNGTDFTTRSQEVNVTVKEPRMVVFEGEELRLVCPADGINMSFTWLLNDQPISSPHVWFSDRFLWINRTTQADSGNYVCEALNETDFTTRNWEFNVTVKEPRMVVFEGEELRLVCPADGINMSFTWLLNDQPISSPHVWFSDSFLWINSTTQADSGNYVCEASISFRGIDYVSRSWEINVTVKAVVSDPDISFAVLMEDSHNFSVGVTCQSAVGTPPVDFSLYNGTGLVANVTSADRRAVFRVPVVFGEHLRKFRCQANNGAKTASSGWLPIKIEKVKGPVSLTYDYDIAENFAVVGVRLYCKVAAGSHLRYQWFLNKSLLQDHGSFYYVFNQLPEQSILILSVGRSSAGTYHCVVSNSFDNTTTISSRGRHLDKEVLNRLPVLVVAVVFGCFIFLILLVGTCCGFGVIYRRREYGDKFLLEMERRVVAYEGELDVSEYSDGADALRTVGDGFDQASDASSDE</sequence>
<evidence type="ECO:0000256" key="4">
    <source>
        <dbReference type="SAM" id="SignalP"/>
    </source>
</evidence>
<feature type="domain" description="Ig-like" evidence="5">
    <location>
        <begin position="839"/>
        <end position="924"/>
    </location>
</feature>
<keyword evidence="1 4" id="KW-0732">Signal</keyword>
<keyword evidence="6" id="KW-0675">Receptor</keyword>
<dbReference type="CDD" id="cd00096">
    <property type="entry name" value="Ig"/>
    <property type="match status" value="4"/>
</dbReference>
<dbReference type="InterPro" id="IPR003598">
    <property type="entry name" value="Ig_sub2"/>
</dbReference>
<dbReference type="PANTHER" id="PTHR44427">
    <property type="entry name" value="CARCINOEMBRYONIC ANTIGEN-RELATED CELL ADHESION MOLECULE 19"/>
    <property type="match status" value="1"/>
</dbReference>
<evidence type="ECO:0000313" key="7">
    <source>
        <dbReference type="Proteomes" id="UP000693946"/>
    </source>
</evidence>
<dbReference type="InterPro" id="IPR040878">
    <property type="entry name" value="IL-40-like_Ig"/>
</dbReference>
<dbReference type="SMART" id="SM00408">
    <property type="entry name" value="IGc2"/>
    <property type="match status" value="6"/>
</dbReference>
<dbReference type="PANTHER" id="PTHR44427:SF5">
    <property type="entry name" value="V-SET AND IMMUNOGLOBULIN DOMAIN-CONTAINING PROTEIN 10-LIKE"/>
    <property type="match status" value="1"/>
</dbReference>
<name>A0AAV6QCQ0_SOLSE</name>
<dbReference type="AlphaFoldDB" id="A0AAV6QCQ0"/>
<evidence type="ECO:0000259" key="5">
    <source>
        <dbReference type="PROSITE" id="PS50835"/>
    </source>
</evidence>
<dbReference type="PROSITE" id="PS50835">
    <property type="entry name" value="IG_LIKE"/>
    <property type="match status" value="7"/>
</dbReference>
<organism evidence="6 7">
    <name type="scientific">Solea senegalensis</name>
    <name type="common">Senegalese sole</name>
    <dbReference type="NCBI Taxonomy" id="28829"/>
    <lineage>
        <taxon>Eukaryota</taxon>
        <taxon>Metazoa</taxon>
        <taxon>Chordata</taxon>
        <taxon>Craniata</taxon>
        <taxon>Vertebrata</taxon>
        <taxon>Euteleostomi</taxon>
        <taxon>Actinopterygii</taxon>
        <taxon>Neopterygii</taxon>
        <taxon>Teleostei</taxon>
        <taxon>Neoteleostei</taxon>
        <taxon>Acanthomorphata</taxon>
        <taxon>Carangaria</taxon>
        <taxon>Pleuronectiformes</taxon>
        <taxon>Pleuronectoidei</taxon>
        <taxon>Soleidae</taxon>
        <taxon>Solea</taxon>
    </lineage>
</organism>
<feature type="domain" description="Ig-like" evidence="5">
    <location>
        <begin position="116"/>
        <end position="211"/>
    </location>
</feature>
<feature type="domain" description="Ig-like" evidence="5">
    <location>
        <begin position="1025"/>
        <end position="1112"/>
    </location>
</feature>
<comment type="caution">
    <text evidence="6">The sequence shown here is derived from an EMBL/GenBank/DDBJ whole genome shotgun (WGS) entry which is preliminary data.</text>
</comment>
<evidence type="ECO:0000256" key="2">
    <source>
        <dbReference type="ARBA" id="ARBA00023180"/>
    </source>
</evidence>
<keyword evidence="3" id="KW-0472">Membrane</keyword>
<feature type="chain" id="PRO_5043540635" evidence="4">
    <location>
        <begin position="23"/>
        <end position="1208"/>
    </location>
</feature>
<feature type="domain" description="Ig-like" evidence="5">
    <location>
        <begin position="671"/>
        <end position="759"/>
    </location>
</feature>
<gene>
    <name evidence="6" type="ORF">JOB18_033606</name>
</gene>
<dbReference type="Proteomes" id="UP000693946">
    <property type="component" value="Linkage Group LG6"/>
</dbReference>
<feature type="domain" description="Ig-like" evidence="5">
    <location>
        <begin position="299"/>
        <end position="397"/>
    </location>
</feature>
<reference evidence="6 7" key="1">
    <citation type="journal article" date="2021" name="Sci. Rep.">
        <title>Chromosome anchoring in Senegalese sole (Solea senegalensis) reveals sex-associated markers and genome rearrangements in flatfish.</title>
        <authorList>
            <person name="Guerrero-Cozar I."/>
            <person name="Gomez-Garrido J."/>
            <person name="Berbel C."/>
            <person name="Martinez-Blanch J.F."/>
            <person name="Alioto T."/>
            <person name="Claros M.G."/>
            <person name="Gagnaire P.A."/>
            <person name="Manchado M."/>
        </authorList>
    </citation>
    <scope>NUCLEOTIDE SEQUENCE [LARGE SCALE GENOMIC DNA]</scope>
    <source>
        <strain evidence="6">Sse05_10M</strain>
    </source>
</reference>
<keyword evidence="7" id="KW-1185">Reference proteome</keyword>
<evidence type="ECO:0000256" key="1">
    <source>
        <dbReference type="ARBA" id="ARBA00022729"/>
    </source>
</evidence>
<accession>A0AAV6QCQ0</accession>
<dbReference type="Pfam" id="PF07679">
    <property type="entry name" value="I-set"/>
    <property type="match status" value="1"/>
</dbReference>
<dbReference type="EMBL" id="JAGKHQ010000018">
    <property type="protein sequence ID" value="KAG7486555.1"/>
    <property type="molecule type" value="Genomic_DNA"/>
</dbReference>
<dbReference type="InterPro" id="IPR013098">
    <property type="entry name" value="Ig_I-set"/>
</dbReference>
<dbReference type="InterPro" id="IPR007110">
    <property type="entry name" value="Ig-like_dom"/>
</dbReference>
<dbReference type="Pfam" id="PF13927">
    <property type="entry name" value="Ig_3"/>
    <property type="match status" value="2"/>
</dbReference>
<protein>
    <submittedName>
        <fullName evidence="6">Fc receptor 5 isoform X1</fullName>
    </submittedName>
</protein>
<dbReference type="Pfam" id="PF13895">
    <property type="entry name" value="Ig_2"/>
    <property type="match status" value="2"/>
</dbReference>
<dbReference type="SMART" id="SM00409">
    <property type="entry name" value="IG"/>
    <property type="match status" value="8"/>
</dbReference>
<evidence type="ECO:0000256" key="3">
    <source>
        <dbReference type="SAM" id="Phobius"/>
    </source>
</evidence>
<feature type="transmembrane region" description="Helical" evidence="3">
    <location>
        <begin position="444"/>
        <end position="464"/>
    </location>
</feature>
<keyword evidence="2" id="KW-0325">Glycoprotein</keyword>
<evidence type="ECO:0000313" key="6">
    <source>
        <dbReference type="EMBL" id="KAG7486555.1"/>
    </source>
</evidence>
<feature type="domain" description="Ig-like" evidence="5">
    <location>
        <begin position="771"/>
        <end position="835"/>
    </location>
</feature>
<feature type="signal peptide" evidence="4">
    <location>
        <begin position="1"/>
        <end position="22"/>
    </location>
</feature>
<proteinExistence type="predicted"/>
<dbReference type="InterPro" id="IPR050831">
    <property type="entry name" value="CEA_cell_adhesion"/>
</dbReference>
<feature type="transmembrane region" description="Helical" evidence="3">
    <location>
        <begin position="1126"/>
        <end position="1155"/>
    </location>
</feature>
<keyword evidence="3" id="KW-1133">Transmembrane helix</keyword>
<feature type="transmembrane region" description="Helical" evidence="3">
    <location>
        <begin position="520"/>
        <end position="539"/>
    </location>
</feature>
<dbReference type="Pfam" id="PF17736">
    <property type="entry name" value="Ig_C17orf99"/>
    <property type="match status" value="1"/>
</dbReference>
<feature type="domain" description="Ig-like" evidence="5">
    <location>
        <begin position="28"/>
        <end position="112"/>
    </location>
</feature>